<name>A0ABS2IGA1_9GAMM</name>
<dbReference type="PANTHER" id="PTHR30619:SF1">
    <property type="entry name" value="RECOMBINATION PROTEIN 2"/>
    <property type="match status" value="1"/>
</dbReference>
<feature type="transmembrane region" description="Helical" evidence="6">
    <location>
        <begin position="361"/>
        <end position="380"/>
    </location>
</feature>
<dbReference type="InterPro" id="IPR004477">
    <property type="entry name" value="ComEC_N"/>
</dbReference>
<keyword evidence="4 6" id="KW-1133">Transmembrane helix</keyword>
<dbReference type="NCBIfam" id="TIGR00361">
    <property type="entry name" value="ComEC_Rec2"/>
    <property type="match status" value="1"/>
</dbReference>
<reference evidence="8 9" key="1">
    <citation type="submission" date="2021-02" db="EMBL/GenBank/DDBJ databases">
        <authorList>
            <person name="Lee D.-H."/>
        </authorList>
    </citation>
    <scope>NUCLEOTIDE SEQUENCE [LARGE SCALE GENOMIC DNA]</scope>
    <source>
        <strain evidence="8 9">UL073</strain>
    </source>
</reference>
<evidence type="ECO:0000313" key="9">
    <source>
        <dbReference type="Proteomes" id="UP000717995"/>
    </source>
</evidence>
<evidence type="ECO:0000256" key="1">
    <source>
        <dbReference type="ARBA" id="ARBA00004651"/>
    </source>
</evidence>
<dbReference type="NCBIfam" id="TIGR00360">
    <property type="entry name" value="ComEC_N-term"/>
    <property type="match status" value="1"/>
</dbReference>
<dbReference type="InterPro" id="IPR001279">
    <property type="entry name" value="Metallo-B-lactamas"/>
</dbReference>
<dbReference type="SMART" id="SM00849">
    <property type="entry name" value="Lactamase_B"/>
    <property type="match status" value="1"/>
</dbReference>
<organism evidence="8 9">
    <name type="scientific">Zestomonas insulae</name>
    <dbReference type="NCBI Taxonomy" id="2809017"/>
    <lineage>
        <taxon>Bacteria</taxon>
        <taxon>Pseudomonadati</taxon>
        <taxon>Pseudomonadota</taxon>
        <taxon>Gammaproteobacteria</taxon>
        <taxon>Pseudomonadales</taxon>
        <taxon>Pseudomonadaceae</taxon>
        <taxon>Zestomonas</taxon>
    </lineage>
</organism>
<feature type="transmembrane region" description="Helical" evidence="6">
    <location>
        <begin position="43"/>
        <end position="63"/>
    </location>
</feature>
<evidence type="ECO:0000256" key="3">
    <source>
        <dbReference type="ARBA" id="ARBA00022692"/>
    </source>
</evidence>
<feature type="transmembrane region" description="Helical" evidence="6">
    <location>
        <begin position="447"/>
        <end position="464"/>
    </location>
</feature>
<comment type="caution">
    <text evidence="8">The sequence shown here is derived from an EMBL/GenBank/DDBJ whole genome shotgun (WGS) entry which is preliminary data.</text>
</comment>
<keyword evidence="9" id="KW-1185">Reference proteome</keyword>
<dbReference type="EMBL" id="JAFEUP010000002">
    <property type="protein sequence ID" value="MBM7060982.1"/>
    <property type="molecule type" value="Genomic_DNA"/>
</dbReference>
<feature type="transmembrane region" description="Helical" evidence="6">
    <location>
        <begin position="303"/>
        <end position="323"/>
    </location>
</feature>
<evidence type="ECO:0000313" key="8">
    <source>
        <dbReference type="EMBL" id="MBM7060982.1"/>
    </source>
</evidence>
<dbReference type="Gene3D" id="3.60.15.10">
    <property type="entry name" value="Ribonuclease Z/Hydroxyacylglutathione hydrolase-like"/>
    <property type="match status" value="1"/>
</dbReference>
<evidence type="ECO:0000256" key="2">
    <source>
        <dbReference type="ARBA" id="ARBA00022475"/>
    </source>
</evidence>
<evidence type="ECO:0000259" key="7">
    <source>
        <dbReference type="SMART" id="SM00849"/>
    </source>
</evidence>
<dbReference type="PANTHER" id="PTHR30619">
    <property type="entry name" value="DNA INTERNALIZATION/COMPETENCE PROTEIN COMEC/REC2"/>
    <property type="match status" value="1"/>
</dbReference>
<feature type="transmembrane region" description="Helical" evidence="6">
    <location>
        <begin position="258"/>
        <end position="283"/>
    </location>
</feature>
<dbReference type="InterPro" id="IPR035681">
    <property type="entry name" value="ComA-like_MBL"/>
</dbReference>
<dbReference type="Proteomes" id="UP000717995">
    <property type="component" value="Unassembled WGS sequence"/>
</dbReference>
<dbReference type="InterPro" id="IPR025405">
    <property type="entry name" value="DUF4131"/>
</dbReference>
<feature type="transmembrane region" description="Helical" evidence="6">
    <location>
        <begin position="418"/>
        <end position="441"/>
    </location>
</feature>
<accession>A0ABS2IGA1</accession>
<evidence type="ECO:0000256" key="5">
    <source>
        <dbReference type="ARBA" id="ARBA00023136"/>
    </source>
</evidence>
<dbReference type="Pfam" id="PF00753">
    <property type="entry name" value="Lactamase_B"/>
    <property type="match status" value="1"/>
</dbReference>
<keyword evidence="3 6" id="KW-0812">Transmembrane</keyword>
<feature type="transmembrane region" description="Helical" evidence="6">
    <location>
        <begin position="329"/>
        <end position="349"/>
    </location>
</feature>
<comment type="subcellular location">
    <subcellularLocation>
        <location evidence="1">Cell membrane</location>
        <topology evidence="1">Multi-pass membrane protein</topology>
    </subcellularLocation>
</comment>
<proteinExistence type="predicted"/>
<dbReference type="InterPro" id="IPR052159">
    <property type="entry name" value="Competence_DNA_uptake"/>
</dbReference>
<dbReference type="SUPFAM" id="SSF56281">
    <property type="entry name" value="Metallo-hydrolase/oxidoreductase"/>
    <property type="match status" value="1"/>
</dbReference>
<feature type="domain" description="Metallo-beta-lactamase" evidence="7">
    <location>
        <begin position="503"/>
        <end position="685"/>
    </location>
</feature>
<dbReference type="InterPro" id="IPR004797">
    <property type="entry name" value="Competence_ComEC/Rec2"/>
</dbReference>
<gene>
    <name evidence="8" type="ORF">JQX08_09715</name>
</gene>
<dbReference type="CDD" id="cd07731">
    <property type="entry name" value="ComA-like_MBL-fold"/>
    <property type="match status" value="1"/>
</dbReference>
<dbReference type="RefSeq" id="WP_205348160.1">
    <property type="nucleotide sequence ID" value="NZ_JAFEUP010000002.1"/>
</dbReference>
<evidence type="ECO:0000256" key="6">
    <source>
        <dbReference type="SAM" id="Phobius"/>
    </source>
</evidence>
<protein>
    <submittedName>
        <fullName evidence="8">DNA internalization-related competence protein ComEC/Rec2</fullName>
    </submittedName>
</protein>
<dbReference type="Pfam" id="PF13567">
    <property type="entry name" value="DUF4131"/>
    <property type="match status" value="1"/>
</dbReference>
<dbReference type="Pfam" id="PF03772">
    <property type="entry name" value="Competence"/>
    <property type="match status" value="1"/>
</dbReference>
<dbReference type="InterPro" id="IPR036866">
    <property type="entry name" value="RibonucZ/Hydroxyglut_hydro"/>
</dbReference>
<sequence length="741" mass="79749">MRTGMLALAVGLLALRFLPELPPGGWLFAGAVFGLMCLPFRSYPLAFFLFGLCWACLSAQSALDARLAPELDGRTLWLEGQVSGLPERDDGVVRFQLEDATARRAQLPQRLRLSWYGGPPLHAGERWRLAVTLKRGRGLVNPQAFDYEAWLLAQRIGATGTVKRGERLSAAVGPAAWRDALRQRLLAVDAFDRQGAIAALVLGDDSGLSRADWRLLQDTGTVHLMVISGQHVALLAALVYALVAGLARLGLWPRVLPWLPSACLLAFSAALGYGVLAGFEVPVRRACVMIAMVLLWRLRFRHLGVWLPWLLSLNVVLLAEPLASLQAGFWLSFAAVAVLAWVFAGRLGAWSWWRSWGRAQWTMAIGLLPMLLALGLPVSASGPLANLIAVPWVSFISVPLALLGTLALPLFGLGDGLLWLAGGSLELLFRLLAGIAAWLPAWSAPALPWWAVVLGALGAALLLAPSGVPLRGLGLALLLPMLCPPTPTPPVSRVAVTVLDVGQGLSVLLRTRNHAMLYDAGPRYGEFDIGERVVLPSLRALGVSRLDLMLISHADSDHAGGALAVQHGLAVGRVLSGEASALAPELQAAPCVDDAQWSWDGVRFTTWRWREAPEGNPASCVLLVEANGERLLLTGDIDAAAERALLNAKRAVQADWLLAPHHGSRSSSSAVFLKTVRPRAVLVSRGNHNAFGHPHPQVLARYRALGVAIHDSVEEGALQLELGAHGGIHGLRSEPRFWREK</sequence>
<keyword evidence="5 6" id="KW-0472">Membrane</keyword>
<feature type="transmembrane region" description="Helical" evidence="6">
    <location>
        <begin position="392"/>
        <end position="411"/>
    </location>
</feature>
<evidence type="ECO:0000256" key="4">
    <source>
        <dbReference type="ARBA" id="ARBA00022989"/>
    </source>
</evidence>
<keyword evidence="2" id="KW-1003">Cell membrane</keyword>